<dbReference type="InParanoid" id="A0A0N1PKK9"/>
<gene>
    <name evidence="3" type="ORF">RR48_01308</name>
</gene>
<comment type="caution">
    <text evidence="3">The sequence shown here is derived from an EMBL/GenBank/DDBJ whole genome shotgun (WGS) entry which is preliminary data.</text>
</comment>
<feature type="coiled-coil region" evidence="1">
    <location>
        <begin position="51"/>
        <end position="78"/>
    </location>
</feature>
<protein>
    <submittedName>
        <fullName evidence="3">Uncharacterized protein</fullName>
    </submittedName>
</protein>
<sequence>MDPCKTPKKKTSKEKAKNPCQIKKPFFENILDRFRSKQEKNWQTTGKKKSKINFEKRIAKLENLIKKLQNEICELSTNAETSLKEMQMANRASADTPYLTVQGSGASAYSCTQCQVKTVAVKDINFTREDIEKITNKIPELQNLFDFEESCCSSESRNNTSEDMDKDDYENIMEEEVDKLIYELKSEIRNKLGPTKGSGPKITASNDEME</sequence>
<evidence type="ECO:0000256" key="1">
    <source>
        <dbReference type="SAM" id="Coils"/>
    </source>
</evidence>
<keyword evidence="4" id="KW-1185">Reference proteome</keyword>
<reference evidence="3 4" key="1">
    <citation type="journal article" date="2015" name="Nat. Commun.">
        <title>Outbred genome sequencing and CRISPR/Cas9 gene editing in butterflies.</title>
        <authorList>
            <person name="Li X."/>
            <person name="Fan D."/>
            <person name="Zhang W."/>
            <person name="Liu G."/>
            <person name="Zhang L."/>
            <person name="Zhao L."/>
            <person name="Fang X."/>
            <person name="Chen L."/>
            <person name="Dong Y."/>
            <person name="Chen Y."/>
            <person name="Ding Y."/>
            <person name="Zhao R."/>
            <person name="Feng M."/>
            <person name="Zhu Y."/>
            <person name="Feng Y."/>
            <person name="Jiang X."/>
            <person name="Zhu D."/>
            <person name="Xiang H."/>
            <person name="Feng X."/>
            <person name="Li S."/>
            <person name="Wang J."/>
            <person name="Zhang G."/>
            <person name="Kronforst M.R."/>
            <person name="Wang W."/>
        </authorList>
    </citation>
    <scope>NUCLEOTIDE SEQUENCE [LARGE SCALE GENOMIC DNA]</scope>
    <source>
        <strain evidence="3">Ya'a_city_454_Pm</strain>
        <tissue evidence="3">Whole body</tissue>
    </source>
</reference>
<dbReference type="AlphaFoldDB" id="A0A0N1PKK9"/>
<organism evidence="3 4">
    <name type="scientific">Papilio machaon</name>
    <name type="common">Old World swallowtail butterfly</name>
    <dbReference type="NCBI Taxonomy" id="76193"/>
    <lineage>
        <taxon>Eukaryota</taxon>
        <taxon>Metazoa</taxon>
        <taxon>Ecdysozoa</taxon>
        <taxon>Arthropoda</taxon>
        <taxon>Hexapoda</taxon>
        <taxon>Insecta</taxon>
        <taxon>Pterygota</taxon>
        <taxon>Neoptera</taxon>
        <taxon>Endopterygota</taxon>
        <taxon>Lepidoptera</taxon>
        <taxon>Glossata</taxon>
        <taxon>Ditrysia</taxon>
        <taxon>Papilionoidea</taxon>
        <taxon>Papilionidae</taxon>
        <taxon>Papilioninae</taxon>
        <taxon>Papilio</taxon>
    </lineage>
</organism>
<evidence type="ECO:0000313" key="4">
    <source>
        <dbReference type="Proteomes" id="UP000053240"/>
    </source>
</evidence>
<evidence type="ECO:0000313" key="3">
    <source>
        <dbReference type="EMBL" id="KPJ21425.1"/>
    </source>
</evidence>
<keyword evidence="1" id="KW-0175">Coiled coil</keyword>
<proteinExistence type="predicted"/>
<name>A0A0N1PKK9_PAPMA</name>
<feature type="region of interest" description="Disordered" evidence="2">
    <location>
        <begin position="190"/>
        <end position="210"/>
    </location>
</feature>
<dbReference type="Proteomes" id="UP000053240">
    <property type="component" value="Unassembled WGS sequence"/>
</dbReference>
<accession>A0A0N1PKK9</accession>
<evidence type="ECO:0000256" key="2">
    <source>
        <dbReference type="SAM" id="MobiDB-lite"/>
    </source>
</evidence>
<dbReference type="EMBL" id="LADJ01044508">
    <property type="protein sequence ID" value="KPJ21425.1"/>
    <property type="molecule type" value="Genomic_DNA"/>
</dbReference>